<gene>
    <name evidence="3" type="ORF">DFK10_02265</name>
</gene>
<accession>A0A2V1P6Z2</accession>
<proteinExistence type="predicted"/>
<protein>
    <recommendedName>
        <fullName evidence="2">VWFA domain-containing protein</fullName>
    </recommendedName>
</protein>
<dbReference type="SUPFAM" id="SSF53300">
    <property type="entry name" value="vWA-like"/>
    <property type="match status" value="1"/>
</dbReference>
<keyword evidence="1" id="KW-0732">Signal</keyword>
<comment type="caution">
    <text evidence="3">The sequence shown here is derived from an EMBL/GenBank/DDBJ whole genome shotgun (WGS) entry which is preliminary data.</text>
</comment>
<dbReference type="InterPro" id="IPR002035">
    <property type="entry name" value="VWF_A"/>
</dbReference>
<reference evidence="4" key="1">
    <citation type="submission" date="2018-05" db="EMBL/GenBank/DDBJ databases">
        <authorList>
            <person name="Du Z."/>
            <person name="Wang X."/>
        </authorList>
    </citation>
    <scope>NUCLEOTIDE SEQUENCE [LARGE SCALE GENOMIC DNA]</scope>
    <source>
        <strain evidence="4">WDS4C29</strain>
    </source>
</reference>
<dbReference type="OrthoDB" id="9783818at2"/>
<name>A0A2V1P6Z2_9RHOB</name>
<sequence>MQRLAALILSLILPLAAHAQDRPNTILVLDGSGSMWGQIDGINKIVIAREVVGTILDDFPGDENLGLTVYGHRTRGDCTDIETMVAPGTGNREAIREAVNGINPRGKTPMTDAVIAAAEALRYTEEEATVILVSDGIETCNPDPCAAARALEQAGIGFTAHVVGFDVTDPDALAQMQCLAEETGGSFTTAANAEELTDALETVAVAPQPEPEPLLVPVTFTALLDDDSLIDTPVLWDVSGEDGAVTEGEAGNPLNLELAEGSYTATAYWTAQEVEQSAQFVALGDGREVTLVFETPAPSARVIGPASATLGDTVEVGWDGPNEDGDYITVSVPGESGYVNYTYTREGNPVALQMPPETGDYELRYIRDDGREVLATASIEITPVEVTLDGPEEAQIGADIPVDWTGPDYDGDYLAVSVPGESGYVNYTYTREGTPLSLQMPPEPGDYELRYILSQDRTVMATRPITVTEVAVTLDAPAEAERGADISVDWQGPDRDGDYLAVSVPGESGYVNYTYTREGNPLSLQMPAEPGDYELRYILNQDRQVLATRPITVTDIALSVSAPAEAVAGDSIPVDWVGPDYQNDYIAVSVPGENGYVNYAYTRTGNPAMLQMPAEPGTYEIRYVLNQDREVAATTTITVTPLKVTLDAAASAPMGATIPVDWAGPDYQNDYLAVSRPDDGGYENYVYTREGNPGQLTMPVAPGEYEIRYVLNQDRQVAARRAITVEPITVQLTHDATAAAGGTLMVGWDGPDYPSDYIGIGRVGEDRYETYRYTRTGNPVQIDLPEEPGEYEVRYFLNQDRTIVARSPLTVE</sequence>
<dbReference type="Pfam" id="PF13519">
    <property type="entry name" value="VWA_2"/>
    <property type="match status" value="1"/>
</dbReference>
<keyword evidence="4" id="KW-1185">Reference proteome</keyword>
<evidence type="ECO:0000313" key="3">
    <source>
        <dbReference type="EMBL" id="PWG18106.1"/>
    </source>
</evidence>
<dbReference type="Gene3D" id="3.40.50.410">
    <property type="entry name" value="von Willebrand factor, type A domain"/>
    <property type="match status" value="1"/>
</dbReference>
<evidence type="ECO:0000256" key="1">
    <source>
        <dbReference type="SAM" id="SignalP"/>
    </source>
</evidence>
<feature type="signal peptide" evidence="1">
    <location>
        <begin position="1"/>
        <end position="19"/>
    </location>
</feature>
<dbReference type="PROSITE" id="PS50234">
    <property type="entry name" value="VWFA"/>
    <property type="match status" value="1"/>
</dbReference>
<dbReference type="RefSeq" id="WP_109386164.1">
    <property type="nucleotide sequence ID" value="NZ_QETF01000002.1"/>
</dbReference>
<dbReference type="EMBL" id="QETF01000002">
    <property type="protein sequence ID" value="PWG18106.1"/>
    <property type="molecule type" value="Genomic_DNA"/>
</dbReference>
<dbReference type="Proteomes" id="UP000245293">
    <property type="component" value="Unassembled WGS sequence"/>
</dbReference>
<dbReference type="SMART" id="SM00327">
    <property type="entry name" value="VWA"/>
    <property type="match status" value="1"/>
</dbReference>
<dbReference type="AlphaFoldDB" id="A0A2V1P6Z2"/>
<dbReference type="InterPro" id="IPR036465">
    <property type="entry name" value="vWFA_dom_sf"/>
</dbReference>
<organism evidence="3 4">
    <name type="scientific">Salibaculum griseiflavum</name>
    <dbReference type="NCBI Taxonomy" id="1914409"/>
    <lineage>
        <taxon>Bacteria</taxon>
        <taxon>Pseudomonadati</taxon>
        <taxon>Pseudomonadota</taxon>
        <taxon>Alphaproteobacteria</taxon>
        <taxon>Rhodobacterales</taxon>
        <taxon>Roseobacteraceae</taxon>
        <taxon>Salibaculum</taxon>
    </lineage>
</organism>
<evidence type="ECO:0000313" key="4">
    <source>
        <dbReference type="Proteomes" id="UP000245293"/>
    </source>
</evidence>
<feature type="domain" description="VWFA" evidence="2">
    <location>
        <begin position="24"/>
        <end position="203"/>
    </location>
</feature>
<feature type="chain" id="PRO_5016004956" description="VWFA domain-containing protein" evidence="1">
    <location>
        <begin position="20"/>
        <end position="812"/>
    </location>
</feature>
<evidence type="ECO:0000259" key="2">
    <source>
        <dbReference type="PROSITE" id="PS50234"/>
    </source>
</evidence>